<protein>
    <submittedName>
        <fullName evidence="2">Uncharacterized protein</fullName>
    </submittedName>
</protein>
<name>E1Y3X8_9CAUD</name>
<proteinExistence type="predicted"/>
<evidence type="ECO:0000256" key="1">
    <source>
        <dbReference type="SAM" id="Phobius"/>
    </source>
</evidence>
<keyword evidence="1" id="KW-0812">Transmembrane</keyword>
<dbReference type="Proteomes" id="UP000006684">
    <property type="component" value="Segment"/>
</dbReference>
<keyword evidence="1" id="KW-0472">Membrane</keyword>
<dbReference type="GeneID" id="14006728"/>
<reference evidence="3" key="1">
    <citation type="journal article" date="2011" name="Appl. Environ. Microbiol.">
        <title>Bacteriophages LIMElight and LIMEzero of Pantoea agglomerans, belonging to the "phiKMV-like viruses".</title>
        <authorList>
            <person name="Adriaenssens E.M."/>
            <person name="Ceyssens P.J."/>
            <person name="Dunon V."/>
            <person name="Ackermann H.W."/>
            <person name="Van Vaerenbergh J."/>
            <person name="Maes M."/>
            <person name="De Proft M."/>
            <person name="Lavigne R."/>
        </authorList>
    </citation>
    <scope>NUCLEOTIDE SEQUENCE [LARGE SCALE GENOMIC DNA]</scope>
</reference>
<dbReference type="RefSeq" id="YP_007002858.1">
    <property type="nucleotide sequence ID" value="NC_019454.1"/>
</dbReference>
<dbReference type="EMBL" id="FR687252">
    <property type="protein sequence ID" value="CBW54763.1"/>
    <property type="molecule type" value="Genomic_DNA"/>
</dbReference>
<evidence type="ECO:0000313" key="2">
    <source>
        <dbReference type="EMBL" id="CBW54763.1"/>
    </source>
</evidence>
<keyword evidence="3" id="KW-1185">Reference proteome</keyword>
<dbReference type="KEGG" id="vg:14006728"/>
<accession>E1Y3X8</accession>
<keyword evidence="1" id="KW-1133">Transmembrane helix</keyword>
<sequence>MKITRRHIETVILVKVALSVTFAAVYFLPAPMAGAVGVASNLIWLWKV</sequence>
<organism evidence="2 3">
    <name type="scientific">Pantoea phage LIMElight</name>
    <dbReference type="NCBI Taxonomy" id="881915"/>
    <lineage>
        <taxon>Viruses</taxon>
        <taxon>Duplodnaviria</taxon>
        <taxon>Heunggongvirae</taxon>
        <taxon>Uroviricota</taxon>
        <taxon>Caudoviricetes</taxon>
        <taxon>Autographivirales</taxon>
        <taxon>Autoscriptoviridae</taxon>
        <taxon>Slopekvirinae</taxon>
        <taxon>Limelightvirus</taxon>
        <taxon>Limelightvirus limelight</taxon>
    </lineage>
</organism>
<feature type="transmembrane region" description="Helical" evidence="1">
    <location>
        <begin position="12"/>
        <end position="45"/>
    </location>
</feature>
<evidence type="ECO:0000313" key="3">
    <source>
        <dbReference type="Proteomes" id="UP000006684"/>
    </source>
</evidence>